<evidence type="ECO:0000313" key="4">
    <source>
        <dbReference type="Proteomes" id="UP000019132"/>
    </source>
</evidence>
<protein>
    <submittedName>
        <fullName evidence="3">Uncharacterized protein</fullName>
    </submittedName>
</protein>
<dbReference type="OMA" id="MLMTCQR"/>
<feature type="region of interest" description="Disordered" evidence="2">
    <location>
        <begin position="1344"/>
        <end position="1367"/>
    </location>
</feature>
<reference evidence="4" key="1">
    <citation type="journal article" date="2010" name="Genome Biol.">
        <title>Genome sequence of the necrotrophic plant pathogen Pythium ultimum reveals original pathogenicity mechanisms and effector repertoire.</title>
        <authorList>
            <person name="Levesque C.A."/>
            <person name="Brouwer H."/>
            <person name="Cano L."/>
            <person name="Hamilton J.P."/>
            <person name="Holt C."/>
            <person name="Huitema E."/>
            <person name="Raffaele S."/>
            <person name="Robideau G.P."/>
            <person name="Thines M."/>
            <person name="Win J."/>
            <person name="Zerillo M.M."/>
            <person name="Beakes G.W."/>
            <person name="Boore J.L."/>
            <person name="Busam D."/>
            <person name="Dumas B."/>
            <person name="Ferriera S."/>
            <person name="Fuerstenberg S.I."/>
            <person name="Gachon C.M."/>
            <person name="Gaulin E."/>
            <person name="Govers F."/>
            <person name="Grenville-Briggs L."/>
            <person name="Horner N."/>
            <person name="Hostetler J."/>
            <person name="Jiang R.H."/>
            <person name="Johnson J."/>
            <person name="Krajaejun T."/>
            <person name="Lin H."/>
            <person name="Meijer H.J."/>
            <person name="Moore B."/>
            <person name="Morris P."/>
            <person name="Phuntmart V."/>
            <person name="Puiu D."/>
            <person name="Shetty J."/>
            <person name="Stajich J.E."/>
            <person name="Tripathy S."/>
            <person name="Wawra S."/>
            <person name="van West P."/>
            <person name="Whitty B.R."/>
            <person name="Coutinho P.M."/>
            <person name="Henrissat B."/>
            <person name="Martin F."/>
            <person name="Thomas P.D."/>
            <person name="Tyler B.M."/>
            <person name="De Vries R.P."/>
            <person name="Kamoun S."/>
            <person name="Yandell M."/>
            <person name="Tisserat N."/>
            <person name="Buell C.R."/>
        </authorList>
    </citation>
    <scope>NUCLEOTIDE SEQUENCE</scope>
    <source>
        <strain evidence="4">DAOM:BR144</strain>
    </source>
</reference>
<accession>K3W6N0</accession>
<reference evidence="4" key="2">
    <citation type="submission" date="2010-04" db="EMBL/GenBank/DDBJ databases">
        <authorList>
            <person name="Buell R."/>
            <person name="Hamilton J."/>
            <person name="Hostetler J."/>
        </authorList>
    </citation>
    <scope>NUCLEOTIDE SEQUENCE [LARGE SCALE GENOMIC DNA]</scope>
    <source>
        <strain evidence="4">DAOM:BR144</strain>
    </source>
</reference>
<dbReference type="Proteomes" id="UP000019132">
    <property type="component" value="Unassembled WGS sequence"/>
</dbReference>
<feature type="coiled-coil region" evidence="1">
    <location>
        <begin position="345"/>
        <end position="372"/>
    </location>
</feature>
<feature type="coiled-coil region" evidence="1">
    <location>
        <begin position="250"/>
        <end position="284"/>
    </location>
</feature>
<dbReference type="eggNOG" id="ENOG502SHMR">
    <property type="taxonomic scope" value="Eukaryota"/>
</dbReference>
<name>K3W6N0_GLOUD</name>
<keyword evidence="4" id="KW-1185">Reference proteome</keyword>
<proteinExistence type="predicted"/>
<feature type="coiled-coil region" evidence="1">
    <location>
        <begin position="790"/>
        <end position="817"/>
    </location>
</feature>
<organism evidence="3 4">
    <name type="scientific">Globisporangium ultimum (strain ATCC 200006 / CBS 805.95 / DAOM BR144)</name>
    <name type="common">Pythium ultimum</name>
    <dbReference type="NCBI Taxonomy" id="431595"/>
    <lineage>
        <taxon>Eukaryota</taxon>
        <taxon>Sar</taxon>
        <taxon>Stramenopiles</taxon>
        <taxon>Oomycota</taxon>
        <taxon>Peronosporomycetes</taxon>
        <taxon>Pythiales</taxon>
        <taxon>Pythiaceae</taxon>
        <taxon>Globisporangium</taxon>
    </lineage>
</organism>
<feature type="region of interest" description="Disordered" evidence="2">
    <location>
        <begin position="195"/>
        <end position="216"/>
    </location>
</feature>
<feature type="coiled-coil region" evidence="1">
    <location>
        <begin position="535"/>
        <end position="674"/>
    </location>
</feature>
<keyword evidence="1" id="KW-0175">Coiled coil</keyword>
<dbReference type="HOGENOM" id="CLU_254888_0_0_1"/>
<sequence>MQQLHDGEQEVSGRCVQQSPRVLVAEAMVQELLVSLMEIQMKEKEEMILDEVDTVEIMRQLHMQLEQDEQMARDGQQLQELQLMLRTDFLQEVAHTRATQRLNESSQNNDASLQFAWETIQEQKKEIVRLRAENQELKARKPIVESPSRFSSSIFNEEPVKAINLLRSQLSSHHDTNLNILHDYIMRLEDALRKANSAKRGRDGRDASNITFDSSRGEEKENWLPAFSTSAIREDFSRTQPTGRRSCEQCKRSSALVVALQSEIKQLRAQATADEESLVLAEKDQLHLKRENSALTSTLLSAKQQQQDLRQLIVDITHEKHQLQGLTESEQRSSDRNVCLLKDELESLKDLNKQQGRKLERLERELTNECNEKRFIWKKYSALERDYEKNVEENTSLRATISKLQHESDDVAAQARQNAQMVGELQANIERLQSGSNQNEIDAAGGHDILIQEKNDKIRQLEKALEFLEAKRNDLKQRRAKLKSHIASLQQIIQGRDQIILDQKTTIEELKQDKQLFASLQKVEREKSLLQQDELDQAQEKVSLQTEQLSTALSECQQLKDQIETLEKRLEDTYSSLRDRDDEYLRLQQELQDTEMRKQSFEDHVNAQLELQKEIDTFQTVHVEQSEELQNRITELTQEVTASKTTILMWMSKYNAMSDEVKRLEEEALFCSEERYSLQRQIEGMEVQYRNKLLEVEAANEVRTTAQISSLGKKANEELRIARQDLTSKFESKIAALEKLNQDRELQEYSLKAELAQNTTNANKDAEELALLREASLTLENEVGILKDANRGLQCELRAEERQRKTLEMLVQTLQERPTLQKRAFQEMLSSSERQFEFIFMQLLGKVEGATQRLTEVEIKYKNLHTRLCHQKRKATDSSGSAPVENQLDLHVDDVDNVTNAEEYSRSGDNNIGGENIVARYETICRMVNELAASCQIESSQQLLGSDNGTDFHQRAQALFMHLSQVLENQEHCQASHEDYCVPAAAELRQPSAKQEDFVRSGSFTLQKADSTPVNSDNVSWIETSLNLQPRDLKTTRFNVYRRWRFLIAGKLMNERMYQQSLGYKRLTSKWIYETNKTLAVENKLRLWKWKYLILAVSEKSRRKQLEREAQDVDKVWEKRFAQVRLQWKWHALKFRLEKQQLVKASMLLMLQALQHEKRHEKLQKLTCLSSWRYETKIQGLESQLTSLEEKTATLSPVSTVALGNCVRLLQRFCEGTDTPPEVGKSRETLVKYLIESNNKVASWKRTIDRKIEEFSDRKEQLCRLQERCTEMKELVALNQRLIGELEQKVANQQAIVDAACNFTRAYKTLRSSVSAQMFKTNEFYSACKRVVEVVHATNLRSVHSGGELSTTHATDISQTTDDKSVQLPPLDETAELSASRAAVAFAMTGDAGATVPNDARRKNLNDSNIAMLERAVGSLKNANEIRVMLETALAEKTKALAKVTAQLEKKSVQFVVLRAFLRWKCSTYALRLQEEAALATETNN</sequence>
<feature type="compositionally biased region" description="Polar residues" evidence="2">
    <location>
        <begin position="1348"/>
        <end position="1360"/>
    </location>
</feature>
<evidence type="ECO:0000256" key="1">
    <source>
        <dbReference type="SAM" id="Coils"/>
    </source>
</evidence>
<evidence type="ECO:0000256" key="2">
    <source>
        <dbReference type="SAM" id="MobiDB-lite"/>
    </source>
</evidence>
<dbReference type="VEuPathDB" id="FungiDB:PYU1_G000621"/>
<dbReference type="EMBL" id="GL376620">
    <property type="status" value="NOT_ANNOTATED_CDS"/>
    <property type="molecule type" value="Genomic_DNA"/>
</dbReference>
<evidence type="ECO:0000313" key="3">
    <source>
        <dbReference type="EnsemblProtists" id="PYU1_T000621"/>
    </source>
</evidence>
<dbReference type="InParanoid" id="K3W6N0"/>
<reference evidence="3" key="3">
    <citation type="submission" date="2015-02" db="UniProtKB">
        <authorList>
            <consortium name="EnsemblProtists"/>
        </authorList>
    </citation>
    <scope>IDENTIFICATION</scope>
    <source>
        <strain evidence="3">DAOM BR144</strain>
    </source>
</reference>
<feature type="coiled-coil region" evidence="1">
    <location>
        <begin position="451"/>
        <end position="492"/>
    </location>
</feature>
<dbReference type="EnsemblProtists" id="PYU1_T000621">
    <property type="protein sequence ID" value="PYU1_T000621"/>
    <property type="gene ID" value="PYU1_G000621"/>
</dbReference>